<dbReference type="GO" id="GO:0000272">
    <property type="term" value="P:polysaccharide catabolic process"/>
    <property type="evidence" value="ECO:0007669"/>
    <property type="project" value="UniProtKB-KW"/>
</dbReference>
<dbReference type="PANTHER" id="PTHR34002">
    <property type="entry name" value="BLR1656 PROTEIN"/>
    <property type="match status" value="1"/>
</dbReference>
<keyword evidence="7" id="KW-0624">Polysaccharide degradation</keyword>
<name>A0A1V6PEI7_PENDC</name>
<dbReference type="Gene3D" id="2.60.120.180">
    <property type="match status" value="1"/>
</dbReference>
<dbReference type="GO" id="GO:0008810">
    <property type="term" value="F:cellulase activity"/>
    <property type="evidence" value="ECO:0007669"/>
    <property type="project" value="InterPro"/>
</dbReference>
<dbReference type="SUPFAM" id="SSF49899">
    <property type="entry name" value="Concanavalin A-like lectins/glucanases"/>
    <property type="match status" value="1"/>
</dbReference>
<evidence type="ECO:0000256" key="7">
    <source>
        <dbReference type="RuleBase" id="RU361163"/>
    </source>
</evidence>
<keyword evidence="9" id="KW-1185">Reference proteome</keyword>
<dbReference type="EMBL" id="MDYL01000008">
    <property type="protein sequence ID" value="OQD75167.1"/>
    <property type="molecule type" value="Genomic_DNA"/>
</dbReference>
<evidence type="ECO:0000256" key="3">
    <source>
        <dbReference type="ARBA" id="ARBA00037012"/>
    </source>
</evidence>
<evidence type="ECO:0000256" key="6">
    <source>
        <dbReference type="ARBA" id="ARBA00043018"/>
    </source>
</evidence>
<evidence type="ECO:0000313" key="8">
    <source>
        <dbReference type="EMBL" id="OQD75167.1"/>
    </source>
</evidence>
<reference evidence="9" key="1">
    <citation type="journal article" date="2017" name="Nat. Microbiol.">
        <title>Global analysis of biosynthetic gene clusters reveals vast potential of secondary metabolite production in Penicillium species.</title>
        <authorList>
            <person name="Nielsen J.C."/>
            <person name="Grijseels S."/>
            <person name="Prigent S."/>
            <person name="Ji B."/>
            <person name="Dainat J."/>
            <person name="Nielsen K.F."/>
            <person name="Frisvad J.C."/>
            <person name="Workman M."/>
            <person name="Nielsen J."/>
        </authorList>
    </citation>
    <scope>NUCLEOTIDE SEQUENCE [LARGE SCALE GENOMIC DNA]</scope>
    <source>
        <strain evidence="9">IBT 11843</strain>
    </source>
</reference>
<organism evidence="8 9">
    <name type="scientific">Penicillium decumbens</name>
    <dbReference type="NCBI Taxonomy" id="69771"/>
    <lineage>
        <taxon>Eukaryota</taxon>
        <taxon>Fungi</taxon>
        <taxon>Dikarya</taxon>
        <taxon>Ascomycota</taxon>
        <taxon>Pezizomycotina</taxon>
        <taxon>Eurotiomycetes</taxon>
        <taxon>Eurotiomycetidae</taxon>
        <taxon>Eurotiales</taxon>
        <taxon>Aspergillaceae</taxon>
        <taxon>Penicillium</taxon>
    </lineage>
</organism>
<evidence type="ECO:0000313" key="9">
    <source>
        <dbReference type="Proteomes" id="UP000191522"/>
    </source>
</evidence>
<proteinExistence type="inferred from homology"/>
<dbReference type="InterPro" id="IPR013320">
    <property type="entry name" value="ConA-like_dom_sf"/>
</dbReference>
<dbReference type="InterPro" id="IPR013319">
    <property type="entry name" value="GH11/12"/>
</dbReference>
<evidence type="ECO:0000256" key="2">
    <source>
        <dbReference type="ARBA" id="ARBA00022729"/>
    </source>
</evidence>
<dbReference type="Pfam" id="PF01670">
    <property type="entry name" value="Glyco_hydro_12"/>
    <property type="match status" value="1"/>
</dbReference>
<sequence>MASVASTIESFSGNMKEFVTYLIDNQGLSSTLYLFDVQAGSEPFTGTSKLTVSDYSVAIM</sequence>
<dbReference type="GO" id="GO:0033946">
    <property type="term" value="F:xyloglucan-specific endo-beta-1,4-glucanase activity"/>
    <property type="evidence" value="ECO:0007669"/>
    <property type="project" value="UniProtKB-EC"/>
</dbReference>
<keyword evidence="2" id="KW-0732">Signal</keyword>
<dbReference type="AlphaFoldDB" id="A0A1V6PEI7"/>
<dbReference type="EC" id="3.2.1.151" evidence="4"/>
<dbReference type="STRING" id="69771.A0A1V6PEI7"/>
<dbReference type="Proteomes" id="UP000191522">
    <property type="component" value="Unassembled WGS sequence"/>
</dbReference>
<keyword evidence="7" id="KW-0326">Glycosidase</keyword>
<dbReference type="PANTHER" id="PTHR34002:SF9">
    <property type="entry name" value="XYLOGLUCAN-SPECIFIC ENDO-BETA-1,4-GLUCANASE A"/>
    <property type="match status" value="1"/>
</dbReference>
<gene>
    <name evidence="8" type="ORF">PENDEC_c008G00912</name>
</gene>
<keyword evidence="7" id="KW-0378">Hydrolase</keyword>
<evidence type="ECO:0000256" key="1">
    <source>
        <dbReference type="ARBA" id="ARBA00005519"/>
    </source>
</evidence>
<keyword evidence="7" id="KW-0119">Carbohydrate metabolism</keyword>
<protein>
    <recommendedName>
        <fullName evidence="4">xyloglucan-specific endo-beta-1,4-glucanase</fullName>
        <ecNumber evidence="4">3.2.1.151</ecNumber>
    </recommendedName>
    <alternativeName>
        <fullName evidence="5">Xyloglucanase A</fullName>
    </alternativeName>
    <alternativeName>
        <fullName evidence="6">Xyloglucanendohydrolase A</fullName>
    </alternativeName>
</protein>
<evidence type="ECO:0000256" key="4">
    <source>
        <dbReference type="ARBA" id="ARBA00038882"/>
    </source>
</evidence>
<comment type="catalytic activity">
    <reaction evidence="3">
        <text>xyloglucan + H2O = xyloglucan oligosaccharides.</text>
        <dbReference type="EC" id="3.2.1.151"/>
    </reaction>
</comment>
<comment type="similarity">
    <text evidence="1 7">Belongs to the glycosyl hydrolase 12 (cellulase H) family.</text>
</comment>
<accession>A0A1V6PEI7</accession>
<dbReference type="OrthoDB" id="95118at2759"/>
<comment type="caution">
    <text evidence="8">The sequence shown here is derived from an EMBL/GenBank/DDBJ whole genome shotgun (WGS) entry which is preliminary data.</text>
</comment>
<dbReference type="InterPro" id="IPR002594">
    <property type="entry name" value="GH12"/>
</dbReference>
<evidence type="ECO:0000256" key="5">
    <source>
        <dbReference type="ARBA" id="ARBA00041304"/>
    </source>
</evidence>